<organism evidence="2 3">
    <name type="scientific">Coprinellus micaceus</name>
    <name type="common">Glistening ink-cap mushroom</name>
    <name type="synonym">Coprinus micaceus</name>
    <dbReference type="NCBI Taxonomy" id="71717"/>
    <lineage>
        <taxon>Eukaryota</taxon>
        <taxon>Fungi</taxon>
        <taxon>Dikarya</taxon>
        <taxon>Basidiomycota</taxon>
        <taxon>Agaricomycotina</taxon>
        <taxon>Agaricomycetes</taxon>
        <taxon>Agaricomycetidae</taxon>
        <taxon>Agaricales</taxon>
        <taxon>Agaricineae</taxon>
        <taxon>Psathyrellaceae</taxon>
        <taxon>Coprinellus</taxon>
    </lineage>
</organism>
<feature type="region of interest" description="Disordered" evidence="1">
    <location>
        <begin position="113"/>
        <end position="133"/>
    </location>
</feature>
<evidence type="ECO:0000313" key="3">
    <source>
        <dbReference type="Proteomes" id="UP000298030"/>
    </source>
</evidence>
<reference evidence="2 3" key="1">
    <citation type="journal article" date="2019" name="Nat. Ecol. Evol.">
        <title>Megaphylogeny resolves global patterns of mushroom evolution.</title>
        <authorList>
            <person name="Varga T."/>
            <person name="Krizsan K."/>
            <person name="Foldi C."/>
            <person name="Dima B."/>
            <person name="Sanchez-Garcia M."/>
            <person name="Sanchez-Ramirez S."/>
            <person name="Szollosi G.J."/>
            <person name="Szarkandi J.G."/>
            <person name="Papp V."/>
            <person name="Albert L."/>
            <person name="Andreopoulos W."/>
            <person name="Angelini C."/>
            <person name="Antonin V."/>
            <person name="Barry K.W."/>
            <person name="Bougher N.L."/>
            <person name="Buchanan P."/>
            <person name="Buyck B."/>
            <person name="Bense V."/>
            <person name="Catcheside P."/>
            <person name="Chovatia M."/>
            <person name="Cooper J."/>
            <person name="Damon W."/>
            <person name="Desjardin D."/>
            <person name="Finy P."/>
            <person name="Geml J."/>
            <person name="Haridas S."/>
            <person name="Hughes K."/>
            <person name="Justo A."/>
            <person name="Karasinski D."/>
            <person name="Kautmanova I."/>
            <person name="Kiss B."/>
            <person name="Kocsube S."/>
            <person name="Kotiranta H."/>
            <person name="LaButti K.M."/>
            <person name="Lechner B.E."/>
            <person name="Liimatainen K."/>
            <person name="Lipzen A."/>
            <person name="Lukacs Z."/>
            <person name="Mihaltcheva S."/>
            <person name="Morgado L.N."/>
            <person name="Niskanen T."/>
            <person name="Noordeloos M.E."/>
            <person name="Ohm R.A."/>
            <person name="Ortiz-Santana B."/>
            <person name="Ovrebo C."/>
            <person name="Racz N."/>
            <person name="Riley R."/>
            <person name="Savchenko A."/>
            <person name="Shiryaev A."/>
            <person name="Soop K."/>
            <person name="Spirin V."/>
            <person name="Szebenyi C."/>
            <person name="Tomsovsky M."/>
            <person name="Tulloss R.E."/>
            <person name="Uehling J."/>
            <person name="Grigoriev I.V."/>
            <person name="Vagvolgyi C."/>
            <person name="Papp T."/>
            <person name="Martin F.M."/>
            <person name="Miettinen O."/>
            <person name="Hibbett D.S."/>
            <person name="Nagy L.G."/>
        </authorList>
    </citation>
    <scope>NUCLEOTIDE SEQUENCE [LARGE SCALE GENOMIC DNA]</scope>
    <source>
        <strain evidence="2 3">FP101781</strain>
    </source>
</reference>
<feature type="region of interest" description="Disordered" evidence="1">
    <location>
        <begin position="190"/>
        <end position="237"/>
    </location>
</feature>
<keyword evidence="3" id="KW-1185">Reference proteome</keyword>
<evidence type="ECO:0000313" key="2">
    <source>
        <dbReference type="EMBL" id="TEB30046.1"/>
    </source>
</evidence>
<protein>
    <submittedName>
        <fullName evidence="2">Uncharacterized protein</fullName>
    </submittedName>
</protein>
<comment type="caution">
    <text evidence="2">The sequence shown here is derived from an EMBL/GenBank/DDBJ whole genome shotgun (WGS) entry which is preliminary data.</text>
</comment>
<dbReference type="EMBL" id="QPFP01000024">
    <property type="protein sequence ID" value="TEB30046.1"/>
    <property type="molecule type" value="Genomic_DNA"/>
</dbReference>
<feature type="compositionally biased region" description="Gly residues" evidence="1">
    <location>
        <begin position="214"/>
        <end position="226"/>
    </location>
</feature>
<evidence type="ECO:0000256" key="1">
    <source>
        <dbReference type="SAM" id="MobiDB-lite"/>
    </source>
</evidence>
<sequence>MPKATSIHFMFHYGAYPSDTEDILNDLRTAWSDEETGRNFAEGGAKYLEASDRWCLDAFVEALRSLKLSKVHKVPAADWRTAFATCPELHTIAFSDSRSLSRFITALQVDFNDTKKNENSPNSGPSGAWLPGLKTIQFRDDADPRESYDREPLDQKLARRLIETLRKRIQISSPTQEGGVSGLLRVRCQDAPAPSQRSRAGGEARGSLANPRGILGGSSDGSGTGQEGVETRSGVDW</sequence>
<name>A0A4Y7T788_COPMI</name>
<gene>
    <name evidence="2" type="ORF">FA13DRAFT_1792531</name>
</gene>
<accession>A0A4Y7T788</accession>
<dbReference type="AlphaFoldDB" id="A0A4Y7T788"/>
<proteinExistence type="predicted"/>
<dbReference type="Proteomes" id="UP000298030">
    <property type="component" value="Unassembled WGS sequence"/>
</dbReference>